<gene>
    <name evidence="1" type="ORF">MANES_01G024900</name>
</gene>
<dbReference type="AlphaFoldDB" id="A0A2C9WIG2"/>
<sequence length="95" mass="10605">MLNSVLQTILFNHPETLSSLFNQSQMSTPHALGIPVKVSSLGLIYVSCIILNNINVSQLRPFGAALRIIVVQVMRFLSCIKSKTRQTLFMYSHLA</sequence>
<reference evidence="1" key="1">
    <citation type="submission" date="2016-02" db="EMBL/GenBank/DDBJ databases">
        <title>WGS assembly of Manihot esculenta.</title>
        <authorList>
            <person name="Bredeson J.V."/>
            <person name="Prochnik S.E."/>
            <person name="Lyons J.B."/>
            <person name="Schmutz J."/>
            <person name="Grimwood J."/>
            <person name="Vrebalov J."/>
            <person name="Bart R.S."/>
            <person name="Amuge T."/>
            <person name="Ferguson M.E."/>
            <person name="Green R."/>
            <person name="Putnam N."/>
            <person name="Stites J."/>
            <person name="Rounsley S."/>
            <person name="Rokhsar D.S."/>
        </authorList>
    </citation>
    <scope>NUCLEOTIDE SEQUENCE [LARGE SCALE GENOMIC DNA]</scope>
    <source>
        <tissue evidence="1">Leaf</tissue>
    </source>
</reference>
<organism evidence="1">
    <name type="scientific">Manihot esculenta</name>
    <name type="common">Cassava</name>
    <name type="synonym">Jatropha manihot</name>
    <dbReference type="NCBI Taxonomy" id="3983"/>
    <lineage>
        <taxon>Eukaryota</taxon>
        <taxon>Viridiplantae</taxon>
        <taxon>Streptophyta</taxon>
        <taxon>Embryophyta</taxon>
        <taxon>Tracheophyta</taxon>
        <taxon>Spermatophyta</taxon>
        <taxon>Magnoliopsida</taxon>
        <taxon>eudicotyledons</taxon>
        <taxon>Gunneridae</taxon>
        <taxon>Pentapetalae</taxon>
        <taxon>rosids</taxon>
        <taxon>fabids</taxon>
        <taxon>Malpighiales</taxon>
        <taxon>Euphorbiaceae</taxon>
        <taxon>Crotonoideae</taxon>
        <taxon>Manihoteae</taxon>
        <taxon>Manihot</taxon>
    </lineage>
</organism>
<name>A0A2C9WIG2_MANES</name>
<evidence type="ECO:0000313" key="1">
    <source>
        <dbReference type="EMBL" id="OAY59336.1"/>
    </source>
</evidence>
<dbReference type="EMBL" id="CM004387">
    <property type="protein sequence ID" value="OAY59336.1"/>
    <property type="molecule type" value="Genomic_DNA"/>
</dbReference>
<accession>A0A2C9WIG2</accession>
<proteinExistence type="predicted"/>
<protein>
    <submittedName>
        <fullName evidence="1">Uncharacterized protein</fullName>
    </submittedName>
</protein>